<dbReference type="EMBL" id="JAKOGI010000701">
    <property type="protein sequence ID" value="KAJ8431274.1"/>
    <property type="molecule type" value="Genomic_DNA"/>
</dbReference>
<proteinExistence type="predicted"/>
<evidence type="ECO:0000313" key="2">
    <source>
        <dbReference type="EMBL" id="KAJ8431274.1"/>
    </source>
</evidence>
<sequence>MEISLSTKCKLGFAQCLLDLQMIKPKVTSGMRFLNGIDDVYGPQRNKIPLMNPLPDMKIAYNLLQQEELQEEVLDVNKIIAEPATLLSKMSNEKCSYPSWCPKFGKQPQNQHGREIRQQRSFRSEENTPWRGATQAERAVTKTHLCINTASVPTLTTQQIQQLIKLLPQSGGGRATSKYQFETDEEIDTLFTSNVSCLSSIFSKGKWY</sequence>
<evidence type="ECO:0000313" key="3">
    <source>
        <dbReference type="Proteomes" id="UP001153076"/>
    </source>
</evidence>
<dbReference type="Proteomes" id="UP001153076">
    <property type="component" value="Unassembled WGS sequence"/>
</dbReference>
<dbReference type="PANTHER" id="PTHR34222:SF99">
    <property type="entry name" value="PROTEIN, PUTATIVE-RELATED"/>
    <property type="match status" value="1"/>
</dbReference>
<protein>
    <submittedName>
        <fullName evidence="2">Uncharacterized protein</fullName>
    </submittedName>
</protein>
<organism evidence="2 3">
    <name type="scientific">Carnegiea gigantea</name>
    <dbReference type="NCBI Taxonomy" id="171969"/>
    <lineage>
        <taxon>Eukaryota</taxon>
        <taxon>Viridiplantae</taxon>
        <taxon>Streptophyta</taxon>
        <taxon>Embryophyta</taxon>
        <taxon>Tracheophyta</taxon>
        <taxon>Spermatophyta</taxon>
        <taxon>Magnoliopsida</taxon>
        <taxon>eudicotyledons</taxon>
        <taxon>Gunneridae</taxon>
        <taxon>Pentapetalae</taxon>
        <taxon>Caryophyllales</taxon>
        <taxon>Cactineae</taxon>
        <taxon>Cactaceae</taxon>
        <taxon>Cactoideae</taxon>
        <taxon>Echinocereeae</taxon>
        <taxon>Carnegiea</taxon>
    </lineage>
</organism>
<dbReference type="AlphaFoldDB" id="A0A9Q1JUL6"/>
<feature type="compositionally biased region" description="Basic and acidic residues" evidence="1">
    <location>
        <begin position="112"/>
        <end position="128"/>
    </location>
</feature>
<feature type="region of interest" description="Disordered" evidence="1">
    <location>
        <begin position="106"/>
        <end position="133"/>
    </location>
</feature>
<dbReference type="PANTHER" id="PTHR34222">
    <property type="entry name" value="GAG_PRE-INTEGRS DOMAIN-CONTAINING PROTEIN"/>
    <property type="match status" value="1"/>
</dbReference>
<accession>A0A9Q1JUL6</accession>
<gene>
    <name evidence="2" type="ORF">Cgig2_007607</name>
</gene>
<evidence type="ECO:0000256" key="1">
    <source>
        <dbReference type="SAM" id="MobiDB-lite"/>
    </source>
</evidence>
<reference evidence="2" key="1">
    <citation type="submission" date="2022-04" db="EMBL/GenBank/DDBJ databases">
        <title>Carnegiea gigantea Genome sequencing and assembly v2.</title>
        <authorList>
            <person name="Copetti D."/>
            <person name="Sanderson M.J."/>
            <person name="Burquez A."/>
            <person name="Wojciechowski M.F."/>
        </authorList>
    </citation>
    <scope>NUCLEOTIDE SEQUENCE</scope>
    <source>
        <strain evidence="2">SGP5-SGP5p</strain>
        <tissue evidence="2">Aerial part</tissue>
    </source>
</reference>
<name>A0A9Q1JUL6_9CARY</name>
<comment type="caution">
    <text evidence="2">The sequence shown here is derived from an EMBL/GenBank/DDBJ whole genome shotgun (WGS) entry which is preliminary data.</text>
</comment>
<keyword evidence="3" id="KW-1185">Reference proteome</keyword>